<keyword evidence="3" id="KW-1185">Reference proteome</keyword>
<protein>
    <recommendedName>
        <fullName evidence="1">2EXR domain-containing protein</fullName>
    </recommendedName>
</protein>
<organism evidence="2 3">
    <name type="scientific">Triangularia verruculosa</name>
    <dbReference type="NCBI Taxonomy" id="2587418"/>
    <lineage>
        <taxon>Eukaryota</taxon>
        <taxon>Fungi</taxon>
        <taxon>Dikarya</taxon>
        <taxon>Ascomycota</taxon>
        <taxon>Pezizomycotina</taxon>
        <taxon>Sordariomycetes</taxon>
        <taxon>Sordariomycetidae</taxon>
        <taxon>Sordariales</taxon>
        <taxon>Podosporaceae</taxon>
        <taxon>Triangularia</taxon>
    </lineage>
</organism>
<feature type="domain" description="2EXR" evidence="1">
    <location>
        <begin position="3"/>
        <end position="77"/>
    </location>
</feature>
<dbReference type="InterPro" id="IPR045518">
    <property type="entry name" value="2EXR"/>
</dbReference>
<dbReference type="Pfam" id="PF20150">
    <property type="entry name" value="2EXR"/>
    <property type="match status" value="1"/>
</dbReference>
<sequence>MHALPTEIRLHIYRLVWEPQMVALGSEHHSHKDPVTLQINHEARQETLRHYHRICVDYLYHRPRKRHGYISPNLDVLSFYVAARALPTATSLTVLDAPKFRIEPAITQPLLRITIEPFSGPNTDFGMVLNTFPLLTSTRTCSLASRSYLGNPDPAKISTTTARYRICCSPAKKSTLVGWEEAVFRPHETSKNSWCWKYSPAESRPLTSMPPNVDEVINTKDASTWPEPVEGSELRIPCAVSYWDQVQPQRILKKDDVLVFDAGPLPLKTFGPLPKTENGEEWVVLKVVDTDDVWDKELMSLAFGHFFAFSSASLVDHGVRSENGLSGPCDFSRSECPAVRMVLHWLDGIEWRWRRLPTDIQERAMIVGEAVQGVCGPGYMYDNTTTQGDEENGKYGTPVDFAGWNLCHHPLVSGPGIWEKHCGRSIVKPGEYILSVSPKHQEVLARNFCGNSHGLALWISGVPTVYE</sequence>
<dbReference type="EMBL" id="MU864018">
    <property type="protein sequence ID" value="KAK4195284.1"/>
    <property type="molecule type" value="Genomic_DNA"/>
</dbReference>
<evidence type="ECO:0000259" key="1">
    <source>
        <dbReference type="Pfam" id="PF20150"/>
    </source>
</evidence>
<gene>
    <name evidence="2" type="ORF">QBC40DRAFT_316659</name>
</gene>
<reference evidence="2" key="1">
    <citation type="journal article" date="2023" name="Mol. Phylogenet. Evol.">
        <title>Genome-scale phylogeny and comparative genomics of the fungal order Sordariales.</title>
        <authorList>
            <person name="Hensen N."/>
            <person name="Bonometti L."/>
            <person name="Westerberg I."/>
            <person name="Brannstrom I.O."/>
            <person name="Guillou S."/>
            <person name="Cros-Aarteil S."/>
            <person name="Calhoun S."/>
            <person name="Haridas S."/>
            <person name="Kuo A."/>
            <person name="Mondo S."/>
            <person name="Pangilinan J."/>
            <person name="Riley R."/>
            <person name="LaButti K."/>
            <person name="Andreopoulos B."/>
            <person name="Lipzen A."/>
            <person name="Chen C."/>
            <person name="Yan M."/>
            <person name="Daum C."/>
            <person name="Ng V."/>
            <person name="Clum A."/>
            <person name="Steindorff A."/>
            <person name="Ohm R.A."/>
            <person name="Martin F."/>
            <person name="Silar P."/>
            <person name="Natvig D.O."/>
            <person name="Lalanne C."/>
            <person name="Gautier V."/>
            <person name="Ament-Velasquez S.L."/>
            <person name="Kruys A."/>
            <person name="Hutchinson M.I."/>
            <person name="Powell A.J."/>
            <person name="Barry K."/>
            <person name="Miller A.N."/>
            <person name="Grigoriev I.V."/>
            <person name="Debuchy R."/>
            <person name="Gladieux P."/>
            <person name="Hiltunen Thoren M."/>
            <person name="Johannesson H."/>
        </authorList>
    </citation>
    <scope>NUCLEOTIDE SEQUENCE</scope>
    <source>
        <strain evidence="2">CBS 315.58</strain>
    </source>
</reference>
<proteinExistence type="predicted"/>
<dbReference type="AlphaFoldDB" id="A0AAN6X7I1"/>
<name>A0AAN6X7I1_9PEZI</name>
<dbReference type="Proteomes" id="UP001303160">
    <property type="component" value="Unassembled WGS sequence"/>
</dbReference>
<accession>A0AAN6X7I1</accession>
<evidence type="ECO:0000313" key="3">
    <source>
        <dbReference type="Proteomes" id="UP001303160"/>
    </source>
</evidence>
<comment type="caution">
    <text evidence="2">The sequence shown here is derived from an EMBL/GenBank/DDBJ whole genome shotgun (WGS) entry which is preliminary data.</text>
</comment>
<reference evidence="2" key="2">
    <citation type="submission" date="2023-05" db="EMBL/GenBank/DDBJ databases">
        <authorList>
            <consortium name="Lawrence Berkeley National Laboratory"/>
            <person name="Steindorff A."/>
            <person name="Hensen N."/>
            <person name="Bonometti L."/>
            <person name="Westerberg I."/>
            <person name="Brannstrom I.O."/>
            <person name="Guillou S."/>
            <person name="Cros-Aarteil S."/>
            <person name="Calhoun S."/>
            <person name="Haridas S."/>
            <person name="Kuo A."/>
            <person name="Mondo S."/>
            <person name="Pangilinan J."/>
            <person name="Riley R."/>
            <person name="Labutti K."/>
            <person name="Andreopoulos B."/>
            <person name="Lipzen A."/>
            <person name="Chen C."/>
            <person name="Yanf M."/>
            <person name="Daum C."/>
            <person name="Ng V."/>
            <person name="Clum A."/>
            <person name="Ohm R."/>
            <person name="Martin F."/>
            <person name="Silar P."/>
            <person name="Natvig D."/>
            <person name="Lalanne C."/>
            <person name="Gautier V."/>
            <person name="Ament-Velasquez S.L."/>
            <person name="Kruys A."/>
            <person name="Hutchinson M.I."/>
            <person name="Powell A.J."/>
            <person name="Barry K."/>
            <person name="Miller A.N."/>
            <person name="Grigoriev I.V."/>
            <person name="Debuchy R."/>
            <person name="Gladieux P."/>
            <person name="Thoren M.H."/>
            <person name="Johannesson H."/>
        </authorList>
    </citation>
    <scope>NUCLEOTIDE SEQUENCE</scope>
    <source>
        <strain evidence="2">CBS 315.58</strain>
    </source>
</reference>
<evidence type="ECO:0000313" key="2">
    <source>
        <dbReference type="EMBL" id="KAK4195284.1"/>
    </source>
</evidence>